<keyword evidence="2" id="KW-1185">Reference proteome</keyword>
<evidence type="ECO:0000313" key="2">
    <source>
        <dbReference type="Proteomes" id="UP001500280"/>
    </source>
</evidence>
<comment type="caution">
    <text evidence="1">The sequence shown here is derived from an EMBL/GenBank/DDBJ whole genome shotgun (WGS) entry which is preliminary data.</text>
</comment>
<evidence type="ECO:0008006" key="3">
    <source>
        <dbReference type="Google" id="ProtNLM"/>
    </source>
</evidence>
<organism evidence="1 2">
    <name type="scientific">Kribbella yunnanensis</name>
    <dbReference type="NCBI Taxonomy" id="190194"/>
    <lineage>
        <taxon>Bacteria</taxon>
        <taxon>Bacillati</taxon>
        <taxon>Actinomycetota</taxon>
        <taxon>Actinomycetes</taxon>
        <taxon>Propionibacteriales</taxon>
        <taxon>Kribbellaceae</taxon>
        <taxon>Kribbella</taxon>
    </lineage>
</organism>
<dbReference type="PANTHER" id="PTHR38436:SF1">
    <property type="entry name" value="ESTER CYCLASE"/>
    <property type="match status" value="1"/>
</dbReference>
<name>A0ABP4U0E0_9ACTN</name>
<gene>
    <name evidence="1" type="ORF">GCM10009745_48190</name>
</gene>
<dbReference type="PANTHER" id="PTHR38436">
    <property type="entry name" value="POLYKETIDE CYCLASE SNOAL-LIKE DOMAIN"/>
    <property type="match status" value="1"/>
</dbReference>
<dbReference type="Pfam" id="PF07366">
    <property type="entry name" value="SnoaL"/>
    <property type="match status" value="1"/>
</dbReference>
<evidence type="ECO:0000313" key="1">
    <source>
        <dbReference type="EMBL" id="GAA1696496.1"/>
    </source>
</evidence>
<dbReference type="EMBL" id="BAAANF010000017">
    <property type="protein sequence ID" value="GAA1696496.1"/>
    <property type="molecule type" value="Genomic_DNA"/>
</dbReference>
<accession>A0ABP4U0E0</accession>
<dbReference type="InterPro" id="IPR032710">
    <property type="entry name" value="NTF2-like_dom_sf"/>
</dbReference>
<dbReference type="SUPFAM" id="SSF54427">
    <property type="entry name" value="NTF2-like"/>
    <property type="match status" value="1"/>
</dbReference>
<sequence length="135" mass="14843">MSIELHQAAHEAMSNEGAEQASAYFAPDIVYTDEARGLTMKDKAETTGWLTEWKTAFSDARVADATYLEAGDWTIARFTARGTNDGPFGELPPTGKELATPFCELLRWSDGKCVEGAIYYDTTTMMVQLGHMPPP</sequence>
<dbReference type="InterPro" id="IPR009959">
    <property type="entry name" value="Cyclase_SnoaL-like"/>
</dbReference>
<proteinExistence type="predicted"/>
<dbReference type="RefSeq" id="WP_344156121.1">
    <property type="nucleotide sequence ID" value="NZ_BAAANF010000017.1"/>
</dbReference>
<protein>
    <recommendedName>
        <fullName evidence="3">SnoaL-like domain-containing protein</fullName>
    </recommendedName>
</protein>
<reference evidence="2" key="1">
    <citation type="journal article" date="2019" name="Int. J. Syst. Evol. Microbiol.">
        <title>The Global Catalogue of Microorganisms (GCM) 10K type strain sequencing project: providing services to taxonomists for standard genome sequencing and annotation.</title>
        <authorList>
            <consortium name="The Broad Institute Genomics Platform"/>
            <consortium name="The Broad Institute Genome Sequencing Center for Infectious Disease"/>
            <person name="Wu L."/>
            <person name="Ma J."/>
        </authorList>
    </citation>
    <scope>NUCLEOTIDE SEQUENCE [LARGE SCALE GENOMIC DNA]</scope>
    <source>
        <strain evidence="2">JCM 14307</strain>
    </source>
</reference>
<dbReference type="Proteomes" id="UP001500280">
    <property type="component" value="Unassembled WGS sequence"/>
</dbReference>
<dbReference type="Gene3D" id="3.10.450.50">
    <property type="match status" value="1"/>
</dbReference>